<feature type="transmembrane region" description="Helical" evidence="1">
    <location>
        <begin position="391"/>
        <end position="412"/>
    </location>
</feature>
<dbReference type="Proteomes" id="UP000052268">
    <property type="component" value="Unassembled WGS sequence"/>
</dbReference>
<evidence type="ECO:0000256" key="1">
    <source>
        <dbReference type="SAM" id="Phobius"/>
    </source>
</evidence>
<sequence length="507" mass="52417">MELTIIGAVQLLLGLGLFVFGSLRGLFAFVMISTLFGGSAAVNLTALGGSSITPAHFALAFLLLRCVVPGSVPPGNLVDALRGNAWLVVFVVYGVLAALILPRVFAGEIDVTPLRGQIRARYGSELARILAAAPLRFSPQNITTAVYMTGTLMMALAAHTVLRSRPAVAGAAGTAPTPASRILVRTAATIGIVHALLGFASVALRNTPANVVFEFFRNGNYAQLDHEWNGFVRMNGVLPEASSYAAFAVVWFVFNFECWLRGVEPRRTGPAALLLGTALVASTSSSAYVGLALFGTILAVRAAVTPRLFTFDRLAWMILAGLAGMVLVSAMLVLNPVLAGALRDLLEHMTLDKAGSFSGRQRLFWAGQGLEAFVVSHGLGIGPGSFRSSSLAAAILGSVGVIGAAAFAGHFLRAFKPLALSTWMRSGEAERDTAAAAAWAMLVGVGVASVSAPSCDPGLTFAILSGSAIALRSGRRTAEAVPGDAGGAAFDVGGAAAFGPLRVPLPA</sequence>
<keyword evidence="1" id="KW-0812">Transmembrane</keyword>
<feature type="transmembrane region" description="Helical" evidence="1">
    <location>
        <begin position="144"/>
        <end position="162"/>
    </location>
</feature>
<protein>
    <submittedName>
        <fullName evidence="2">Glycoside hydrolase</fullName>
    </submittedName>
</protein>
<evidence type="ECO:0000313" key="3">
    <source>
        <dbReference type="Proteomes" id="UP000052268"/>
    </source>
</evidence>
<dbReference type="EMBL" id="JACU01000005">
    <property type="protein sequence ID" value="KMS55092.1"/>
    <property type="molecule type" value="Genomic_DNA"/>
</dbReference>
<dbReference type="PATRIC" id="fig|1114963.3.peg.2583"/>
<organism evidence="2 3">
    <name type="scientific">Novosphingobium barchaimii LL02</name>
    <dbReference type="NCBI Taxonomy" id="1114963"/>
    <lineage>
        <taxon>Bacteria</taxon>
        <taxon>Pseudomonadati</taxon>
        <taxon>Pseudomonadota</taxon>
        <taxon>Alphaproteobacteria</taxon>
        <taxon>Sphingomonadales</taxon>
        <taxon>Sphingomonadaceae</taxon>
        <taxon>Novosphingobium</taxon>
    </lineage>
</organism>
<keyword evidence="1" id="KW-1133">Transmembrane helix</keyword>
<dbReference type="RefSeq" id="WP_059151778.1">
    <property type="nucleotide sequence ID" value="NZ_KQ130454.1"/>
</dbReference>
<feature type="transmembrane region" description="Helical" evidence="1">
    <location>
        <begin position="85"/>
        <end position="105"/>
    </location>
</feature>
<dbReference type="GO" id="GO:0016787">
    <property type="term" value="F:hydrolase activity"/>
    <property type="evidence" value="ECO:0007669"/>
    <property type="project" value="UniProtKB-KW"/>
</dbReference>
<keyword evidence="3" id="KW-1185">Reference proteome</keyword>
<name>A0A0J7XTX2_9SPHN</name>
<dbReference type="AlphaFoldDB" id="A0A0J7XTX2"/>
<accession>A0A0J7XTX2</accession>
<evidence type="ECO:0000313" key="2">
    <source>
        <dbReference type="EMBL" id="KMS55092.1"/>
    </source>
</evidence>
<reference evidence="2 3" key="1">
    <citation type="journal article" date="2015" name="G3 (Bethesda)">
        <title>Insights into Ongoing Evolution of the Hexachlorocyclohexane Catabolic Pathway from Comparative Genomics of Ten Sphingomonadaceae Strains.</title>
        <authorList>
            <person name="Pearce S.L."/>
            <person name="Oakeshott J.G."/>
            <person name="Pandey G."/>
        </authorList>
    </citation>
    <scope>NUCLEOTIDE SEQUENCE [LARGE SCALE GENOMIC DNA]</scope>
    <source>
        <strain evidence="2 3">LL02</strain>
    </source>
</reference>
<gene>
    <name evidence="2" type="ORF">V474_18730</name>
</gene>
<dbReference type="OrthoDB" id="7010242at2"/>
<feature type="transmembrane region" description="Helical" evidence="1">
    <location>
        <begin position="314"/>
        <end position="342"/>
    </location>
</feature>
<feature type="transmembrane region" description="Helical" evidence="1">
    <location>
        <begin position="42"/>
        <end position="64"/>
    </location>
</feature>
<feature type="transmembrane region" description="Helical" evidence="1">
    <location>
        <begin position="272"/>
        <end position="294"/>
    </location>
</feature>
<proteinExistence type="predicted"/>
<keyword evidence="2" id="KW-0378">Hydrolase</keyword>
<feature type="transmembrane region" description="Helical" evidence="1">
    <location>
        <begin position="241"/>
        <end position="260"/>
    </location>
</feature>
<feature type="transmembrane region" description="Helical" evidence="1">
    <location>
        <begin position="12"/>
        <end position="36"/>
    </location>
</feature>
<keyword evidence="1" id="KW-0472">Membrane</keyword>
<comment type="caution">
    <text evidence="2">The sequence shown here is derived from an EMBL/GenBank/DDBJ whole genome shotgun (WGS) entry which is preliminary data.</text>
</comment>
<feature type="transmembrane region" description="Helical" evidence="1">
    <location>
        <begin position="182"/>
        <end position="204"/>
    </location>
</feature>